<dbReference type="EMBL" id="SNWQ01000013">
    <property type="protein sequence ID" value="TDO45365.1"/>
    <property type="molecule type" value="Genomic_DNA"/>
</dbReference>
<dbReference type="PROSITE" id="PS51729">
    <property type="entry name" value="GNAT_YJDJ"/>
    <property type="match status" value="1"/>
</dbReference>
<gene>
    <name evidence="2" type="ORF">EV643_113138</name>
</gene>
<dbReference type="Pfam" id="PF14542">
    <property type="entry name" value="Acetyltransf_CG"/>
    <property type="match status" value="1"/>
</dbReference>
<dbReference type="Gene3D" id="3.40.630.30">
    <property type="match status" value="1"/>
</dbReference>
<organism evidence="2 3">
    <name type="scientific">Kribbella caucasensis</name>
    <dbReference type="NCBI Taxonomy" id="2512215"/>
    <lineage>
        <taxon>Bacteria</taxon>
        <taxon>Bacillati</taxon>
        <taxon>Actinomycetota</taxon>
        <taxon>Actinomycetes</taxon>
        <taxon>Propionibacteriales</taxon>
        <taxon>Kribbellaceae</taxon>
        <taxon>Kribbella</taxon>
    </lineage>
</organism>
<dbReference type="SUPFAM" id="SSF55729">
    <property type="entry name" value="Acyl-CoA N-acyltransferases (Nat)"/>
    <property type="match status" value="1"/>
</dbReference>
<reference evidence="2 3" key="1">
    <citation type="submission" date="2019-03" db="EMBL/GenBank/DDBJ databases">
        <title>Genomic Encyclopedia of Type Strains, Phase III (KMG-III): the genomes of soil and plant-associated and newly described type strains.</title>
        <authorList>
            <person name="Whitman W."/>
        </authorList>
    </citation>
    <scope>NUCLEOTIDE SEQUENCE [LARGE SCALE GENOMIC DNA]</scope>
    <source>
        <strain evidence="2 3">VKM Ac-2527</strain>
    </source>
</reference>
<sequence length="100" mass="11255">MENEFSVVDATSHSRYEARDGADALMGFVNYRRTDSAIIFLHAETLPEFQGRGVAGQIAAKSLADARAAGLRIKPACPYYIEYLKKHPEYDDLVDEVHHR</sequence>
<accession>A0A4V3C9F5</accession>
<dbReference type="OrthoDB" id="5405911at2"/>
<evidence type="ECO:0000313" key="2">
    <source>
        <dbReference type="EMBL" id="TDO45365.1"/>
    </source>
</evidence>
<comment type="caution">
    <text evidence="2">The sequence shown here is derived from an EMBL/GenBank/DDBJ whole genome shotgun (WGS) entry which is preliminary data.</text>
</comment>
<keyword evidence="3" id="KW-1185">Reference proteome</keyword>
<name>A0A4V3C9F5_9ACTN</name>
<dbReference type="AlphaFoldDB" id="A0A4V3C9F5"/>
<dbReference type="PANTHER" id="PTHR31435:SF10">
    <property type="entry name" value="BSR4717 PROTEIN"/>
    <property type="match status" value="1"/>
</dbReference>
<feature type="domain" description="N-acetyltransferase" evidence="1">
    <location>
        <begin position="8"/>
        <end position="95"/>
    </location>
</feature>
<dbReference type="PANTHER" id="PTHR31435">
    <property type="entry name" value="PROTEIN NATD1"/>
    <property type="match status" value="1"/>
</dbReference>
<dbReference type="InterPro" id="IPR031165">
    <property type="entry name" value="GNAT_YJDJ"/>
</dbReference>
<evidence type="ECO:0000313" key="3">
    <source>
        <dbReference type="Proteomes" id="UP000295388"/>
    </source>
</evidence>
<dbReference type="InterPro" id="IPR016181">
    <property type="entry name" value="Acyl_CoA_acyltransferase"/>
</dbReference>
<proteinExistence type="predicted"/>
<dbReference type="InterPro" id="IPR045057">
    <property type="entry name" value="Gcn5-rel_NAT"/>
</dbReference>
<dbReference type="Proteomes" id="UP000295388">
    <property type="component" value="Unassembled WGS sequence"/>
</dbReference>
<dbReference type="RefSeq" id="WP_133802703.1">
    <property type="nucleotide sequence ID" value="NZ_SNWQ01000013.1"/>
</dbReference>
<evidence type="ECO:0000259" key="1">
    <source>
        <dbReference type="PROSITE" id="PS51729"/>
    </source>
</evidence>
<protein>
    <recommendedName>
        <fullName evidence="1">N-acetyltransferase domain-containing protein</fullName>
    </recommendedName>
</protein>